<evidence type="ECO:0000313" key="2">
    <source>
        <dbReference type="Proteomes" id="UP001597073"/>
    </source>
</evidence>
<comment type="caution">
    <text evidence="1">The sequence shown here is derived from an EMBL/GenBank/DDBJ whole genome shotgun (WGS) entry which is preliminary data.</text>
</comment>
<name>A0ABW2Z9I3_9SPHI</name>
<dbReference type="EMBL" id="JBHTIA010000002">
    <property type="protein sequence ID" value="MFD0763247.1"/>
    <property type="molecule type" value="Genomic_DNA"/>
</dbReference>
<sequence length="68" mass="7690">MAANLKAYFKERIIESIATLSSQVFPQVVKVILEQQTGERFELRGQTVTGEPVGYTLDANSKHFEKVF</sequence>
<reference evidence="2" key="1">
    <citation type="journal article" date="2019" name="Int. J. Syst. Evol. Microbiol.">
        <title>The Global Catalogue of Microorganisms (GCM) 10K type strain sequencing project: providing services to taxonomists for standard genome sequencing and annotation.</title>
        <authorList>
            <consortium name="The Broad Institute Genomics Platform"/>
            <consortium name="The Broad Institute Genome Sequencing Center for Infectious Disease"/>
            <person name="Wu L."/>
            <person name="Ma J."/>
        </authorList>
    </citation>
    <scope>NUCLEOTIDE SEQUENCE [LARGE SCALE GENOMIC DNA]</scope>
    <source>
        <strain evidence="2">CCUG 60742</strain>
    </source>
</reference>
<dbReference type="RefSeq" id="WP_377137142.1">
    <property type="nucleotide sequence ID" value="NZ_JBHTIA010000002.1"/>
</dbReference>
<protein>
    <submittedName>
        <fullName evidence="1">Uncharacterized protein</fullName>
    </submittedName>
</protein>
<organism evidence="1 2">
    <name type="scientific">Mucilaginibacter lutimaris</name>
    <dbReference type="NCBI Taxonomy" id="931629"/>
    <lineage>
        <taxon>Bacteria</taxon>
        <taxon>Pseudomonadati</taxon>
        <taxon>Bacteroidota</taxon>
        <taxon>Sphingobacteriia</taxon>
        <taxon>Sphingobacteriales</taxon>
        <taxon>Sphingobacteriaceae</taxon>
        <taxon>Mucilaginibacter</taxon>
    </lineage>
</organism>
<proteinExistence type="predicted"/>
<accession>A0ABW2Z9I3</accession>
<keyword evidence="2" id="KW-1185">Reference proteome</keyword>
<gene>
    <name evidence="1" type="ORF">ACFQZI_00180</name>
</gene>
<evidence type="ECO:0000313" key="1">
    <source>
        <dbReference type="EMBL" id="MFD0763247.1"/>
    </source>
</evidence>
<dbReference type="Proteomes" id="UP001597073">
    <property type="component" value="Unassembled WGS sequence"/>
</dbReference>